<gene>
    <name evidence="2" type="ORF">C122C_1795</name>
    <name evidence="3" type="ORF">KIJ12_08040</name>
</gene>
<dbReference type="Pfam" id="PF13472">
    <property type="entry name" value="Lipase_GDSL_2"/>
    <property type="match status" value="1"/>
</dbReference>
<organism evidence="3 5">
    <name type="scientific">Leuconostoc gasicomitatum</name>
    <dbReference type="NCBI Taxonomy" id="115778"/>
    <lineage>
        <taxon>Bacteria</taxon>
        <taxon>Bacillati</taxon>
        <taxon>Bacillota</taxon>
        <taxon>Bacilli</taxon>
        <taxon>Lactobacillales</taxon>
        <taxon>Lactobacillaceae</taxon>
        <taxon>Leuconostoc</taxon>
        <taxon>Leuconostoc gelidum group</taxon>
    </lineage>
</organism>
<evidence type="ECO:0000313" key="2">
    <source>
        <dbReference type="EMBL" id="CUW03315.1"/>
    </source>
</evidence>
<dbReference type="GeneID" id="34301713"/>
<evidence type="ECO:0000259" key="1">
    <source>
        <dbReference type="Pfam" id="PF13472"/>
    </source>
</evidence>
<dbReference type="InterPro" id="IPR036514">
    <property type="entry name" value="SGNH_hydro_sf"/>
</dbReference>
<keyword evidence="4" id="KW-1185">Reference proteome</keyword>
<dbReference type="EMBL" id="JAHBFI010000019">
    <property type="protein sequence ID" value="MBZ5963089.1"/>
    <property type="molecule type" value="Genomic_DNA"/>
</dbReference>
<proteinExistence type="predicted"/>
<feature type="domain" description="SGNH hydrolase-type esterase" evidence="1">
    <location>
        <begin position="126"/>
        <end position="249"/>
    </location>
</feature>
<sequence length="297" mass="33321">MKTINVKPFLSPEWSISDEMFVTTQFGACIEFKTTGVAKIQLNFKTSCQGVSFVVKINEEAWQTLPMIEQQLVLTIPTELSHIRIMLRAINSNSMALWQQKIILSTMLIDSGQVTQVSYNEPYVTFVGDSITAGEEMALDGNHPELSYPLLVAEALGKPLNRIAYGGTGLTASAPFQEPTAISALWQVADNIERQRVLTDLVIVNYGTNDFNYGATSDAFAFGLRIYLLELIKRFHSAKIILMIPFNGAFKDIYQTEVKRFDNFIIMATDNWIVPNLKVHPLSSEHKQIAEHILRGL</sequence>
<dbReference type="Gene3D" id="3.40.50.1110">
    <property type="entry name" value="SGNH hydrolase"/>
    <property type="match status" value="1"/>
</dbReference>
<name>A0A9Q3XTM3_9LACO</name>
<dbReference type="SUPFAM" id="SSF52266">
    <property type="entry name" value="SGNH hydrolase"/>
    <property type="match status" value="1"/>
</dbReference>
<dbReference type="OMA" id="PLNRIAY"/>
<evidence type="ECO:0000313" key="5">
    <source>
        <dbReference type="Proteomes" id="UP000752647"/>
    </source>
</evidence>
<dbReference type="Proteomes" id="UP000199271">
    <property type="component" value="Unassembled WGS sequence"/>
</dbReference>
<dbReference type="InterPro" id="IPR013830">
    <property type="entry name" value="SGNH_hydro"/>
</dbReference>
<dbReference type="Proteomes" id="UP000752647">
    <property type="component" value="Unassembled WGS sequence"/>
</dbReference>
<protein>
    <submittedName>
        <fullName evidence="3">Lysophospholipase</fullName>
    </submittedName>
</protein>
<dbReference type="AlphaFoldDB" id="A0A9Q3XTM3"/>
<evidence type="ECO:0000313" key="3">
    <source>
        <dbReference type="EMBL" id="MBZ5963089.1"/>
    </source>
</evidence>
<evidence type="ECO:0000313" key="4">
    <source>
        <dbReference type="Proteomes" id="UP000199271"/>
    </source>
</evidence>
<comment type="caution">
    <text evidence="3">The sequence shown here is derived from an EMBL/GenBank/DDBJ whole genome shotgun (WGS) entry which is preliminary data.</text>
</comment>
<reference evidence="2 4" key="1">
    <citation type="submission" date="2015-12" db="EMBL/GenBank/DDBJ databases">
        <authorList>
            <person name="Andreevskaya M."/>
        </authorList>
    </citation>
    <scope>NUCLEOTIDE SEQUENCE [LARGE SCALE GENOMIC DNA]</scope>
    <source>
        <strain evidence="2 4">C122c</strain>
    </source>
</reference>
<dbReference type="EMBL" id="FBSY01000001">
    <property type="protein sequence ID" value="CUW03315.1"/>
    <property type="molecule type" value="Genomic_DNA"/>
</dbReference>
<dbReference type="RefSeq" id="WP_010390874.1">
    <property type="nucleotide sequence ID" value="NZ_BPKT01000003.1"/>
</dbReference>
<accession>A0A9Q3XTM3</accession>
<reference evidence="3" key="2">
    <citation type="submission" date="2021-05" db="EMBL/GenBank/DDBJ databases">
        <title>Pangenome of Leuconostoc gelidum warrants species status for Leuconostoc gelidum subsp. gasicomitatum.</title>
        <authorList>
            <person name="Johansson P."/>
            <person name="Sade E."/>
            <person name="Hultman J."/>
            <person name="Auvinen P."/>
            <person name="Bjorkroth J."/>
        </authorList>
    </citation>
    <scope>NUCLEOTIDE SEQUENCE</scope>
    <source>
        <strain evidence="3">A.21.4</strain>
    </source>
</reference>